<dbReference type="STRING" id="1802270.A3C07_04960"/>
<sequence length="246" mass="27454">MKFTNETKIGIMVTGVLVVLAFLTFKTGNYRVSVKGYELKVHFYNIDGVDKNAPVRLNGMEVGAVKDMRIAYGEDSKMELTLSIFGETKIHEGAKAFVKNMGLFGEKYVGLTLGDSTKDYLKPGALIVGQEPADFEKILADGEVIAANLKEISQQINDRLKINAENIDEILANMQVASKHIASISVNVDERLQVNKLLIDETIANVNSATRNFDEMSYDLKLNPWKLMYRERVKKTDQPSGKEQGK</sequence>
<accession>A0A1G2KFV8</accession>
<protein>
    <recommendedName>
        <fullName evidence="2">Mce/MlaD domain-containing protein</fullName>
    </recommendedName>
</protein>
<gene>
    <name evidence="3" type="ORF">A3C07_04960</name>
</gene>
<dbReference type="PANTHER" id="PTHR33371">
    <property type="entry name" value="INTERMEMBRANE PHOSPHOLIPID TRANSPORT SYSTEM BINDING PROTEIN MLAD-RELATED"/>
    <property type="match status" value="1"/>
</dbReference>
<dbReference type="InterPro" id="IPR003399">
    <property type="entry name" value="Mce/MlaD"/>
</dbReference>
<evidence type="ECO:0000256" key="1">
    <source>
        <dbReference type="SAM" id="Phobius"/>
    </source>
</evidence>
<name>A0A1G2KFV8_9BACT</name>
<feature type="transmembrane region" description="Helical" evidence="1">
    <location>
        <begin position="7"/>
        <end position="25"/>
    </location>
</feature>
<keyword evidence="1" id="KW-1133">Transmembrane helix</keyword>
<dbReference type="Pfam" id="PF02470">
    <property type="entry name" value="MlaD"/>
    <property type="match status" value="1"/>
</dbReference>
<keyword evidence="1" id="KW-0812">Transmembrane</keyword>
<dbReference type="AlphaFoldDB" id="A0A1G2KFV8"/>
<feature type="domain" description="Mce/MlaD" evidence="2">
    <location>
        <begin position="35"/>
        <end position="112"/>
    </location>
</feature>
<dbReference type="PANTHER" id="PTHR33371:SF4">
    <property type="entry name" value="INTERMEMBRANE PHOSPHOLIPID TRANSPORT SYSTEM BINDING PROTEIN MLAD"/>
    <property type="match status" value="1"/>
</dbReference>
<organism evidence="3 4">
    <name type="scientific">Candidatus Sungbacteria bacterium RIFCSPHIGHO2_02_FULL_47_11</name>
    <dbReference type="NCBI Taxonomy" id="1802270"/>
    <lineage>
        <taxon>Bacteria</taxon>
        <taxon>Candidatus Sungiibacteriota</taxon>
    </lineage>
</organism>
<dbReference type="InterPro" id="IPR052336">
    <property type="entry name" value="MlaD_Phospholipid_Transporter"/>
</dbReference>
<evidence type="ECO:0000313" key="3">
    <source>
        <dbReference type="EMBL" id="OGZ98143.1"/>
    </source>
</evidence>
<proteinExistence type="predicted"/>
<evidence type="ECO:0000259" key="2">
    <source>
        <dbReference type="Pfam" id="PF02470"/>
    </source>
</evidence>
<dbReference type="Proteomes" id="UP000179023">
    <property type="component" value="Unassembled WGS sequence"/>
</dbReference>
<keyword evidence="1" id="KW-0472">Membrane</keyword>
<evidence type="ECO:0000313" key="4">
    <source>
        <dbReference type="Proteomes" id="UP000179023"/>
    </source>
</evidence>
<reference evidence="3 4" key="1">
    <citation type="journal article" date="2016" name="Nat. Commun.">
        <title>Thousands of microbial genomes shed light on interconnected biogeochemical processes in an aquifer system.</title>
        <authorList>
            <person name="Anantharaman K."/>
            <person name="Brown C.T."/>
            <person name="Hug L.A."/>
            <person name="Sharon I."/>
            <person name="Castelle C.J."/>
            <person name="Probst A.J."/>
            <person name="Thomas B.C."/>
            <person name="Singh A."/>
            <person name="Wilkins M.J."/>
            <person name="Karaoz U."/>
            <person name="Brodie E.L."/>
            <person name="Williams K.H."/>
            <person name="Hubbard S.S."/>
            <person name="Banfield J.F."/>
        </authorList>
    </citation>
    <scope>NUCLEOTIDE SEQUENCE [LARGE SCALE GENOMIC DNA]</scope>
</reference>
<comment type="caution">
    <text evidence="3">The sequence shown here is derived from an EMBL/GenBank/DDBJ whole genome shotgun (WGS) entry which is preliminary data.</text>
</comment>
<dbReference type="EMBL" id="MHQI01000072">
    <property type="protein sequence ID" value="OGZ98143.1"/>
    <property type="molecule type" value="Genomic_DNA"/>
</dbReference>